<dbReference type="Gene3D" id="3.40.50.2000">
    <property type="entry name" value="Glycogen Phosphorylase B"/>
    <property type="match status" value="1"/>
</dbReference>
<evidence type="ECO:0000259" key="1">
    <source>
        <dbReference type="Pfam" id="PF13524"/>
    </source>
</evidence>
<protein>
    <recommendedName>
        <fullName evidence="1">Spore protein YkvP/CgeB glycosyl transferase-like domain-containing protein</fullName>
    </recommendedName>
</protein>
<dbReference type="Proteomes" id="UP001595713">
    <property type="component" value="Unassembled WGS sequence"/>
</dbReference>
<dbReference type="EMBL" id="JBHRXP010000003">
    <property type="protein sequence ID" value="MFC3580156.1"/>
    <property type="molecule type" value="Genomic_DNA"/>
</dbReference>
<keyword evidence="3" id="KW-1185">Reference proteome</keyword>
<evidence type="ECO:0000313" key="2">
    <source>
        <dbReference type="EMBL" id="MFC3580156.1"/>
    </source>
</evidence>
<dbReference type="InterPro" id="IPR055259">
    <property type="entry name" value="YkvP/CgeB_Glyco_trans-like"/>
</dbReference>
<evidence type="ECO:0000313" key="3">
    <source>
        <dbReference type="Proteomes" id="UP001595713"/>
    </source>
</evidence>
<gene>
    <name evidence="2" type="ORF">ACFONA_08250</name>
</gene>
<organism evidence="2 3">
    <name type="scientific">Sphingomonas hylomeconis</name>
    <dbReference type="NCBI Taxonomy" id="1395958"/>
    <lineage>
        <taxon>Bacteria</taxon>
        <taxon>Pseudomonadati</taxon>
        <taxon>Pseudomonadota</taxon>
        <taxon>Alphaproteobacteria</taxon>
        <taxon>Sphingomonadales</taxon>
        <taxon>Sphingomonadaceae</taxon>
        <taxon>Sphingomonas</taxon>
    </lineage>
</organism>
<proteinExistence type="predicted"/>
<dbReference type="RefSeq" id="WP_261295377.1">
    <property type="nucleotide sequence ID" value="NZ_JANQBK010000015.1"/>
</dbReference>
<accession>A0ABV7STL5</accession>
<sequence>MHEYHSLSGGSAAASKDRLKRLLAPPPAGRIFIDTAMRLRFGFGEEVPTLYRPMGIDAALFGCAVSTTMPDYDLLYCGTLHRAGVMPTLEELAKRGFRVLAVGAVPSGATKIPGVELTGPLARPDLPQAFQRARFGLNFTPDVHPFNVQISTKTLEYAAAGLGVVANRYPWIERFARETGTSVTWLDTLTTPDSLPTETILQPSLAHLEWARILDAAKFEPFIAGLGGSR</sequence>
<feature type="domain" description="Spore protein YkvP/CgeB glycosyl transferase-like" evidence="1">
    <location>
        <begin position="89"/>
        <end position="175"/>
    </location>
</feature>
<comment type="caution">
    <text evidence="2">The sequence shown here is derived from an EMBL/GenBank/DDBJ whole genome shotgun (WGS) entry which is preliminary data.</text>
</comment>
<dbReference type="Pfam" id="PF13524">
    <property type="entry name" value="Glyco_trans_1_2"/>
    <property type="match status" value="1"/>
</dbReference>
<name>A0ABV7STL5_9SPHN</name>
<reference evidence="3" key="1">
    <citation type="journal article" date="2019" name="Int. J. Syst. Evol. Microbiol.">
        <title>The Global Catalogue of Microorganisms (GCM) 10K type strain sequencing project: providing services to taxonomists for standard genome sequencing and annotation.</title>
        <authorList>
            <consortium name="The Broad Institute Genomics Platform"/>
            <consortium name="The Broad Institute Genome Sequencing Center for Infectious Disease"/>
            <person name="Wu L."/>
            <person name="Ma J."/>
        </authorList>
    </citation>
    <scope>NUCLEOTIDE SEQUENCE [LARGE SCALE GENOMIC DNA]</scope>
    <source>
        <strain evidence="3">KCTC 42739</strain>
    </source>
</reference>